<evidence type="ECO:0000256" key="2">
    <source>
        <dbReference type="SAM" id="SignalP"/>
    </source>
</evidence>
<dbReference type="PROSITE" id="PS00624">
    <property type="entry name" value="GMC_OXRED_2"/>
    <property type="match status" value="1"/>
</dbReference>
<accession>A0A0F4ZGL5</accession>
<feature type="chain" id="PRO_5012768496" description="Glucose-methanol-choline oxidoreductase N-terminal domain-containing protein" evidence="2">
    <location>
        <begin position="16"/>
        <end position="652"/>
    </location>
</feature>
<evidence type="ECO:0000313" key="5">
    <source>
        <dbReference type="Proteomes" id="UP000033483"/>
    </source>
</evidence>
<dbReference type="SUPFAM" id="SSF54373">
    <property type="entry name" value="FAD-linked reductases, C-terminal domain"/>
    <property type="match status" value="1"/>
</dbReference>
<dbReference type="AlphaFoldDB" id="A0A0F4ZGL5"/>
<gene>
    <name evidence="4" type="ORF">TD95_002050</name>
</gene>
<dbReference type="InterPro" id="IPR000172">
    <property type="entry name" value="GMC_OxRdtase_N"/>
</dbReference>
<dbReference type="Gene3D" id="3.50.50.60">
    <property type="entry name" value="FAD/NAD(P)-binding domain"/>
    <property type="match status" value="1"/>
</dbReference>
<dbReference type="PANTHER" id="PTHR11552">
    <property type="entry name" value="GLUCOSE-METHANOL-CHOLINE GMC OXIDOREDUCTASE"/>
    <property type="match status" value="1"/>
</dbReference>
<evidence type="ECO:0000259" key="3">
    <source>
        <dbReference type="PROSITE" id="PS00624"/>
    </source>
</evidence>
<dbReference type="SUPFAM" id="SSF51905">
    <property type="entry name" value="FAD/NAD(P)-binding domain"/>
    <property type="match status" value="1"/>
</dbReference>
<feature type="domain" description="Glucose-methanol-choline oxidoreductase N-terminal" evidence="3">
    <location>
        <begin position="364"/>
        <end position="378"/>
    </location>
</feature>
<dbReference type="EMBL" id="LAEV01000931">
    <property type="protein sequence ID" value="KKA29251.1"/>
    <property type="molecule type" value="Genomic_DNA"/>
</dbReference>
<comment type="caution">
    <text evidence="4">The sequence shown here is derived from an EMBL/GenBank/DDBJ whole genome shotgun (WGS) entry which is preliminary data.</text>
</comment>
<evidence type="ECO:0000256" key="1">
    <source>
        <dbReference type="ARBA" id="ARBA00010790"/>
    </source>
</evidence>
<dbReference type="Gene3D" id="3.30.560.10">
    <property type="entry name" value="Glucose Oxidase, domain 3"/>
    <property type="match status" value="1"/>
</dbReference>
<name>A0A0F4ZGL5_9PEZI</name>
<dbReference type="InterPro" id="IPR007867">
    <property type="entry name" value="GMC_OxRtase_C"/>
</dbReference>
<dbReference type="GO" id="GO:0050660">
    <property type="term" value="F:flavin adenine dinucleotide binding"/>
    <property type="evidence" value="ECO:0007669"/>
    <property type="project" value="InterPro"/>
</dbReference>
<dbReference type="OrthoDB" id="269227at2759"/>
<feature type="signal peptide" evidence="2">
    <location>
        <begin position="1"/>
        <end position="15"/>
    </location>
</feature>
<reference evidence="4 5" key="1">
    <citation type="submission" date="2015-03" db="EMBL/GenBank/DDBJ databases">
        <authorList>
            <person name="Radwan O."/>
            <person name="Al-Naeli F.A."/>
            <person name="Rendon G.A."/>
            <person name="Fields C."/>
        </authorList>
    </citation>
    <scope>NUCLEOTIDE SEQUENCE [LARGE SCALE GENOMIC DNA]</scope>
    <source>
        <strain evidence="4">CR-DP1</strain>
    </source>
</reference>
<dbReference type="Pfam" id="PF05199">
    <property type="entry name" value="GMC_oxred_C"/>
    <property type="match status" value="1"/>
</dbReference>
<organism evidence="4 5">
    <name type="scientific">Thielaviopsis punctulata</name>
    <dbReference type="NCBI Taxonomy" id="72032"/>
    <lineage>
        <taxon>Eukaryota</taxon>
        <taxon>Fungi</taxon>
        <taxon>Dikarya</taxon>
        <taxon>Ascomycota</taxon>
        <taxon>Pezizomycotina</taxon>
        <taxon>Sordariomycetes</taxon>
        <taxon>Hypocreomycetidae</taxon>
        <taxon>Microascales</taxon>
        <taxon>Ceratocystidaceae</taxon>
        <taxon>Thielaviopsis</taxon>
    </lineage>
</organism>
<dbReference type="Proteomes" id="UP000033483">
    <property type="component" value="Unassembled WGS sequence"/>
</dbReference>
<dbReference type="InterPro" id="IPR012132">
    <property type="entry name" value="GMC_OxRdtase"/>
</dbReference>
<dbReference type="GO" id="GO:0016614">
    <property type="term" value="F:oxidoreductase activity, acting on CH-OH group of donors"/>
    <property type="evidence" value="ECO:0007669"/>
    <property type="project" value="InterPro"/>
</dbReference>
<sequence>MIFLSLVSFAVLASAAVLPPRANSPPLDVYDYIVVGSGPGGGPLASRLALAGKTVLLVEAGDDQGDSVPYKVPSLNLQATEYNPMRWDYYVNHYSNITYQAEDSKMTYRTTDGDLYVGLTPPAGADPLGILYPRTGTLGGCSAHNALIAVYPHRSDWDRLAILTDDYSWMADNMRKYFERLEDCEYLSQGADGHGFSGWLTTRTTDLKYVVPDIKLLTVIASAASAMGISLIGSILSTIGGIGELLFNDLNNNADYQEDGAQDGLYQIPFTARDGIRVGSREFVLSTANAKNRDGSSKYHLDVLLNTLATKVRFDTTGSEPKATGIEYMTGASLYRADPRADANAAQPETKFVQARHEVILSAGAFNSPQLLKLSGIGPREELESVGIPVLVDLPGVGTNLQDRYETTVIGETSTDFEIISGCTFGRGSDPCLDEWNTRSDRGIYGSTNGISIGIVKTSSVAGTYSDADLFISGAPVAFTGYYPGYSTIGTRDSRHWSWITLKAHSRNNAGSVTLRSADPRDMPLINFNSFSVGGAKDVQAVVEGMKLSRKMFSDVVPIAGGFTEVWPGPNVTDDMLDEWVRKEAWGHHASCTCPIGKDGDKMAVLDSQFRVRGVSGLRVVDASVFPDIPGFYIAVPVYMVSEKAADVILGK</sequence>
<dbReference type="InterPro" id="IPR036188">
    <property type="entry name" value="FAD/NAD-bd_sf"/>
</dbReference>
<dbReference type="PANTHER" id="PTHR11552:SF213">
    <property type="entry name" value="DEHYDROGENASE, PUTATIVE-RELATED"/>
    <property type="match status" value="1"/>
</dbReference>
<comment type="similarity">
    <text evidence="1">Belongs to the GMC oxidoreductase family.</text>
</comment>
<keyword evidence="2" id="KW-0732">Signal</keyword>
<dbReference type="PIRSF" id="PIRSF000137">
    <property type="entry name" value="Alcohol_oxidase"/>
    <property type="match status" value="1"/>
</dbReference>
<dbReference type="Pfam" id="PF00732">
    <property type="entry name" value="GMC_oxred_N"/>
    <property type="match status" value="1"/>
</dbReference>
<protein>
    <recommendedName>
        <fullName evidence="3">Glucose-methanol-choline oxidoreductase N-terminal domain-containing protein</fullName>
    </recommendedName>
</protein>
<keyword evidence="5" id="KW-1185">Reference proteome</keyword>
<evidence type="ECO:0000313" key="4">
    <source>
        <dbReference type="EMBL" id="KKA29251.1"/>
    </source>
</evidence>
<proteinExistence type="inferred from homology"/>